<keyword evidence="8" id="KW-1185">Reference proteome</keyword>
<dbReference type="PANTHER" id="PTHR30086">
    <property type="entry name" value="ARGININE EXPORTER PROTEIN ARGO"/>
    <property type="match status" value="1"/>
</dbReference>
<keyword evidence="4 6" id="KW-1133">Transmembrane helix</keyword>
<dbReference type="Proteomes" id="UP001183619">
    <property type="component" value="Unassembled WGS sequence"/>
</dbReference>
<keyword evidence="3 6" id="KW-0812">Transmembrane</keyword>
<organism evidence="7 8">
    <name type="scientific">Corynebacterium felinum</name>
    <dbReference type="NCBI Taxonomy" id="131318"/>
    <lineage>
        <taxon>Bacteria</taxon>
        <taxon>Bacillati</taxon>
        <taxon>Actinomycetota</taxon>
        <taxon>Actinomycetes</taxon>
        <taxon>Mycobacteriales</taxon>
        <taxon>Corynebacteriaceae</taxon>
        <taxon>Corynebacterium</taxon>
    </lineage>
</organism>
<keyword evidence="5 6" id="KW-0472">Membrane</keyword>
<feature type="transmembrane region" description="Helical" evidence="6">
    <location>
        <begin position="56"/>
        <end position="74"/>
    </location>
</feature>
<evidence type="ECO:0000256" key="6">
    <source>
        <dbReference type="SAM" id="Phobius"/>
    </source>
</evidence>
<comment type="caution">
    <text evidence="7">The sequence shown here is derived from an EMBL/GenBank/DDBJ whole genome shotgun (WGS) entry which is preliminary data.</text>
</comment>
<feature type="transmembrane region" description="Helical" evidence="6">
    <location>
        <begin position="176"/>
        <end position="197"/>
    </location>
</feature>
<dbReference type="PANTHER" id="PTHR30086:SF19">
    <property type="entry name" value="THREONINE EFFLUX PROTEIN"/>
    <property type="match status" value="1"/>
</dbReference>
<name>A0ABU2B4N9_9CORY</name>
<evidence type="ECO:0000256" key="4">
    <source>
        <dbReference type="ARBA" id="ARBA00022989"/>
    </source>
</evidence>
<protein>
    <submittedName>
        <fullName evidence="7">Threonine efflux protein</fullName>
    </submittedName>
</protein>
<keyword evidence="2" id="KW-1003">Cell membrane</keyword>
<feature type="transmembrane region" description="Helical" evidence="6">
    <location>
        <begin position="139"/>
        <end position="164"/>
    </location>
</feature>
<proteinExistence type="predicted"/>
<evidence type="ECO:0000256" key="2">
    <source>
        <dbReference type="ARBA" id="ARBA00022475"/>
    </source>
</evidence>
<evidence type="ECO:0000313" key="8">
    <source>
        <dbReference type="Proteomes" id="UP001183619"/>
    </source>
</evidence>
<reference evidence="7 8" key="1">
    <citation type="submission" date="2023-07" db="EMBL/GenBank/DDBJ databases">
        <title>Sequencing the genomes of 1000 actinobacteria strains.</title>
        <authorList>
            <person name="Klenk H.-P."/>
        </authorList>
    </citation>
    <scope>NUCLEOTIDE SEQUENCE [LARGE SCALE GENOMIC DNA]</scope>
    <source>
        <strain evidence="7 8">DSM 44508</strain>
    </source>
</reference>
<dbReference type="InterPro" id="IPR001123">
    <property type="entry name" value="LeuE-type"/>
</dbReference>
<evidence type="ECO:0000256" key="3">
    <source>
        <dbReference type="ARBA" id="ARBA00022692"/>
    </source>
</evidence>
<evidence type="ECO:0000313" key="7">
    <source>
        <dbReference type="EMBL" id="MDR7353573.1"/>
    </source>
</evidence>
<sequence>MLNLVGMMTPGPDIFLLTRIATRSRKHALASVCGISTGLLLWVSLTVFGAAALLTAYPALVGVIQLVGGLWLVWMGRGMIVSARAQFRDGFNPDLDLDVLLGTVGHCYRQGVATNLSNPKVVLYFAAIIAPLMPPNPSFGVAALVIAAIASTTLLGFGAIVLALSTSPVRRLFMKAGPFVDLGSGAFFVIAGSTLAVNGAASFF</sequence>
<gene>
    <name evidence="7" type="ORF">J2S37_000111</name>
</gene>
<evidence type="ECO:0000256" key="5">
    <source>
        <dbReference type="ARBA" id="ARBA00023136"/>
    </source>
</evidence>
<feature type="transmembrane region" description="Helical" evidence="6">
    <location>
        <begin position="28"/>
        <end position="50"/>
    </location>
</feature>
<comment type="subcellular location">
    <subcellularLocation>
        <location evidence="1">Cell membrane</location>
        <topology evidence="1">Multi-pass membrane protein</topology>
    </subcellularLocation>
</comment>
<evidence type="ECO:0000256" key="1">
    <source>
        <dbReference type="ARBA" id="ARBA00004651"/>
    </source>
</evidence>
<feature type="transmembrane region" description="Helical" evidence="6">
    <location>
        <begin position="116"/>
        <end position="133"/>
    </location>
</feature>
<dbReference type="Pfam" id="PF01810">
    <property type="entry name" value="LysE"/>
    <property type="match status" value="1"/>
</dbReference>
<accession>A0ABU2B4N9</accession>
<dbReference type="EMBL" id="JAVDYF010000001">
    <property type="protein sequence ID" value="MDR7353573.1"/>
    <property type="molecule type" value="Genomic_DNA"/>
</dbReference>